<organism evidence="2 3">
    <name type="scientific">Leucocoprinus leucothites</name>
    <dbReference type="NCBI Taxonomy" id="201217"/>
    <lineage>
        <taxon>Eukaryota</taxon>
        <taxon>Fungi</taxon>
        <taxon>Dikarya</taxon>
        <taxon>Basidiomycota</taxon>
        <taxon>Agaricomycotina</taxon>
        <taxon>Agaricomycetes</taxon>
        <taxon>Agaricomycetidae</taxon>
        <taxon>Agaricales</taxon>
        <taxon>Agaricineae</taxon>
        <taxon>Agaricaceae</taxon>
        <taxon>Leucocoprinus</taxon>
    </lineage>
</organism>
<name>A0A8H5GF49_9AGAR</name>
<sequence length="340" mass="38056">MNHISQYTMLLPQELLDNVFSHLPTNDLLACTRTSSPLTRIAQRHLFRNISLGTTTKNPLVVLLLARNPHLARCVRSFQIRLEPRSPVFRSFYDALATALANMTGLTSLELHLRSCSSSVLRKAALNPDILYPRLRQFTCSFPFDTNVVNFLSKTPNLESLSLDHIPTPDDSPLTPCIPPTVVPHLTQFAGPQHAALALVPSRSLVSVQLHDGDLTEDIVEALAGDTSSLLVFSASTSSPPLPILRSISSSMSKLMYLRLMSTQNFLDVPDRTFFIEVADVLYDILDLTAFELCGMHWNSSKQKISESEERRIWTTPYEITFPTPTNSTEFDDSEPFFAY</sequence>
<accession>A0A8H5GF49</accession>
<dbReference type="SUPFAM" id="SSF81383">
    <property type="entry name" value="F-box domain"/>
    <property type="match status" value="1"/>
</dbReference>
<gene>
    <name evidence="2" type="ORF">D9756_000854</name>
</gene>
<dbReference type="EMBL" id="JAACJO010000001">
    <property type="protein sequence ID" value="KAF5363656.1"/>
    <property type="molecule type" value="Genomic_DNA"/>
</dbReference>
<keyword evidence="3" id="KW-1185">Reference proteome</keyword>
<dbReference type="InterPro" id="IPR032675">
    <property type="entry name" value="LRR_dom_sf"/>
</dbReference>
<comment type="caution">
    <text evidence="2">The sequence shown here is derived from an EMBL/GenBank/DDBJ whole genome shotgun (WGS) entry which is preliminary data.</text>
</comment>
<dbReference type="AlphaFoldDB" id="A0A8H5GF49"/>
<dbReference type="Gene3D" id="3.80.10.10">
    <property type="entry name" value="Ribonuclease Inhibitor"/>
    <property type="match status" value="1"/>
</dbReference>
<dbReference type="InterPro" id="IPR001810">
    <property type="entry name" value="F-box_dom"/>
</dbReference>
<protein>
    <recommendedName>
        <fullName evidence="1">F-box domain-containing protein</fullName>
    </recommendedName>
</protein>
<dbReference type="CDD" id="cd09917">
    <property type="entry name" value="F-box_SF"/>
    <property type="match status" value="1"/>
</dbReference>
<dbReference type="SMART" id="SM00256">
    <property type="entry name" value="FBOX"/>
    <property type="match status" value="1"/>
</dbReference>
<feature type="domain" description="F-box" evidence="1">
    <location>
        <begin position="5"/>
        <end position="50"/>
    </location>
</feature>
<proteinExistence type="predicted"/>
<evidence type="ECO:0000313" key="3">
    <source>
        <dbReference type="Proteomes" id="UP000559027"/>
    </source>
</evidence>
<dbReference type="OrthoDB" id="613763at2759"/>
<dbReference type="PROSITE" id="PS50181">
    <property type="entry name" value="FBOX"/>
    <property type="match status" value="1"/>
</dbReference>
<reference evidence="2 3" key="1">
    <citation type="journal article" date="2020" name="ISME J.">
        <title>Uncovering the hidden diversity of litter-decomposition mechanisms in mushroom-forming fungi.</title>
        <authorList>
            <person name="Floudas D."/>
            <person name="Bentzer J."/>
            <person name="Ahren D."/>
            <person name="Johansson T."/>
            <person name="Persson P."/>
            <person name="Tunlid A."/>
        </authorList>
    </citation>
    <scope>NUCLEOTIDE SEQUENCE [LARGE SCALE GENOMIC DNA]</scope>
    <source>
        <strain evidence="2 3">CBS 146.42</strain>
    </source>
</reference>
<dbReference type="SUPFAM" id="SSF52047">
    <property type="entry name" value="RNI-like"/>
    <property type="match status" value="1"/>
</dbReference>
<evidence type="ECO:0000259" key="1">
    <source>
        <dbReference type="PROSITE" id="PS50181"/>
    </source>
</evidence>
<dbReference type="Pfam" id="PF12937">
    <property type="entry name" value="F-box-like"/>
    <property type="match status" value="1"/>
</dbReference>
<dbReference type="InterPro" id="IPR036047">
    <property type="entry name" value="F-box-like_dom_sf"/>
</dbReference>
<dbReference type="Proteomes" id="UP000559027">
    <property type="component" value="Unassembled WGS sequence"/>
</dbReference>
<evidence type="ECO:0000313" key="2">
    <source>
        <dbReference type="EMBL" id="KAF5363656.1"/>
    </source>
</evidence>